<keyword evidence="2" id="KW-1185">Reference proteome</keyword>
<proteinExistence type="predicted"/>
<sequence>MLLRCYELKDSINRFIRYLTRGSADDDLDYSPLTDAFTDDDWGKVSELVDFLQAPYELTKRLEGSMSASGFGSLRQTLPNLQALWVHYNEPSKRAEEGQDRYIVTVISYGKLKLDYYLTQS</sequence>
<dbReference type="Proteomes" id="UP000799754">
    <property type="component" value="Unassembled WGS sequence"/>
</dbReference>
<accession>A0ACB6S7P1</accession>
<gene>
    <name evidence="1" type="ORF">BU25DRAFT_456046</name>
</gene>
<dbReference type="EMBL" id="MU006707">
    <property type="protein sequence ID" value="KAF2630285.1"/>
    <property type="molecule type" value="Genomic_DNA"/>
</dbReference>
<protein>
    <submittedName>
        <fullName evidence="1">Uncharacterized protein</fullName>
    </submittedName>
</protein>
<evidence type="ECO:0000313" key="1">
    <source>
        <dbReference type="EMBL" id="KAF2630285.1"/>
    </source>
</evidence>
<comment type="caution">
    <text evidence="1">The sequence shown here is derived from an EMBL/GenBank/DDBJ whole genome shotgun (WGS) entry which is preliminary data.</text>
</comment>
<reference evidence="1" key="1">
    <citation type="journal article" date="2020" name="Stud. Mycol.">
        <title>101 Dothideomycetes genomes: a test case for predicting lifestyles and emergence of pathogens.</title>
        <authorList>
            <person name="Haridas S."/>
            <person name="Albert R."/>
            <person name="Binder M."/>
            <person name="Bloem J."/>
            <person name="Labutti K."/>
            <person name="Salamov A."/>
            <person name="Andreopoulos B."/>
            <person name="Baker S."/>
            <person name="Barry K."/>
            <person name="Bills G."/>
            <person name="Bluhm B."/>
            <person name="Cannon C."/>
            <person name="Castanera R."/>
            <person name="Culley D."/>
            <person name="Daum C."/>
            <person name="Ezra D."/>
            <person name="Gonzalez J."/>
            <person name="Henrissat B."/>
            <person name="Kuo A."/>
            <person name="Liang C."/>
            <person name="Lipzen A."/>
            <person name="Lutzoni F."/>
            <person name="Magnuson J."/>
            <person name="Mondo S."/>
            <person name="Nolan M."/>
            <person name="Ohm R."/>
            <person name="Pangilinan J."/>
            <person name="Park H.-J."/>
            <person name="Ramirez L."/>
            <person name="Alfaro M."/>
            <person name="Sun H."/>
            <person name="Tritt A."/>
            <person name="Yoshinaga Y."/>
            <person name="Zwiers L.-H."/>
            <person name="Turgeon B."/>
            <person name="Goodwin S."/>
            <person name="Spatafora J."/>
            <person name="Crous P."/>
            <person name="Grigoriev I."/>
        </authorList>
    </citation>
    <scope>NUCLEOTIDE SEQUENCE</scope>
    <source>
        <strain evidence="1">CBS 525.71</strain>
    </source>
</reference>
<evidence type="ECO:0000313" key="2">
    <source>
        <dbReference type="Proteomes" id="UP000799754"/>
    </source>
</evidence>
<name>A0ACB6S7P1_9PLEO</name>
<organism evidence="1 2">
    <name type="scientific">Macroventuria anomochaeta</name>
    <dbReference type="NCBI Taxonomy" id="301207"/>
    <lineage>
        <taxon>Eukaryota</taxon>
        <taxon>Fungi</taxon>
        <taxon>Dikarya</taxon>
        <taxon>Ascomycota</taxon>
        <taxon>Pezizomycotina</taxon>
        <taxon>Dothideomycetes</taxon>
        <taxon>Pleosporomycetidae</taxon>
        <taxon>Pleosporales</taxon>
        <taxon>Pleosporineae</taxon>
        <taxon>Didymellaceae</taxon>
        <taxon>Macroventuria</taxon>
    </lineage>
</organism>